<dbReference type="Pfam" id="PF05016">
    <property type="entry name" value="ParE_toxin"/>
    <property type="match status" value="1"/>
</dbReference>
<evidence type="ECO:0000313" key="4">
    <source>
        <dbReference type="Proteomes" id="UP000515480"/>
    </source>
</evidence>
<dbReference type="NCBIfam" id="TIGR02385">
    <property type="entry name" value="RelE_StbE"/>
    <property type="match status" value="1"/>
</dbReference>
<evidence type="ECO:0000313" key="3">
    <source>
        <dbReference type="EMBL" id="QNH54843.1"/>
    </source>
</evidence>
<dbReference type="SUPFAM" id="SSF143011">
    <property type="entry name" value="RelE-like"/>
    <property type="match status" value="1"/>
</dbReference>
<dbReference type="InterPro" id="IPR007712">
    <property type="entry name" value="RelE/ParE_toxin"/>
</dbReference>
<reference evidence="3 4" key="1">
    <citation type="submission" date="2020-07" db="EMBL/GenBank/DDBJ databases">
        <title>Complete genome and description of Selenomonas timonensis sp. nov., a new bacterium isolated from a gingivitis subject.</title>
        <authorList>
            <person name="Antezack A."/>
        </authorList>
    </citation>
    <scope>NUCLEOTIDE SEQUENCE [LARGE SCALE GENOMIC DNA]</scope>
    <source>
        <strain evidence="3 4">Marseille-Q3039</strain>
    </source>
</reference>
<organism evidence="3 4">
    <name type="scientific">Selenomonas timonae</name>
    <dbReference type="NCBI Taxonomy" id="2754044"/>
    <lineage>
        <taxon>Bacteria</taxon>
        <taxon>Bacillati</taxon>
        <taxon>Bacillota</taxon>
        <taxon>Negativicutes</taxon>
        <taxon>Selenomonadales</taxon>
        <taxon>Selenomonadaceae</taxon>
        <taxon>Selenomonas</taxon>
    </lineage>
</organism>
<sequence length="88" mass="10361">MSYHVEFSPQAKKQLKKLDRYVYATIIAWIRRNLEGCTNPRLHGKGLTANLSGQWRYRVNDYRLIADIQDDRVIILVVRVAHRCAVYD</sequence>
<accession>A0A7G7VL50</accession>
<dbReference type="Proteomes" id="UP000515480">
    <property type="component" value="Chromosome"/>
</dbReference>
<dbReference type="Gene3D" id="3.30.2310.20">
    <property type="entry name" value="RelE-like"/>
    <property type="match status" value="1"/>
</dbReference>
<evidence type="ECO:0000256" key="1">
    <source>
        <dbReference type="ARBA" id="ARBA00006226"/>
    </source>
</evidence>
<name>A0A7G7VL50_9FIRM</name>
<evidence type="ECO:0000256" key="2">
    <source>
        <dbReference type="ARBA" id="ARBA00022649"/>
    </source>
</evidence>
<keyword evidence="4" id="KW-1185">Reference proteome</keyword>
<dbReference type="KEGG" id="stim:H1B31_02485"/>
<dbReference type="PANTHER" id="PTHR35601">
    <property type="entry name" value="TOXIN RELE"/>
    <property type="match status" value="1"/>
</dbReference>
<gene>
    <name evidence="3" type="ORF">H1B31_02485</name>
</gene>
<dbReference type="PANTHER" id="PTHR35601:SF1">
    <property type="entry name" value="TOXIN RELE"/>
    <property type="match status" value="1"/>
</dbReference>
<protein>
    <submittedName>
        <fullName evidence="3">Type II toxin-antitoxin system RelE/ParE family toxin</fullName>
    </submittedName>
</protein>
<dbReference type="EMBL" id="CP060204">
    <property type="protein sequence ID" value="QNH54843.1"/>
    <property type="molecule type" value="Genomic_DNA"/>
</dbReference>
<keyword evidence="2" id="KW-1277">Toxin-antitoxin system</keyword>
<proteinExistence type="inferred from homology"/>
<comment type="similarity">
    <text evidence="1">Belongs to the RelE toxin family.</text>
</comment>
<dbReference type="InterPro" id="IPR035093">
    <property type="entry name" value="RelE/ParE_toxin_dom_sf"/>
</dbReference>
<dbReference type="AlphaFoldDB" id="A0A7G7VL50"/>
<dbReference type="RefSeq" id="WP_185980774.1">
    <property type="nucleotide sequence ID" value="NZ_CP060204.1"/>
</dbReference>